<organism evidence="6 7">
    <name type="scientific">Aquimarina atlantica</name>
    <dbReference type="NCBI Taxonomy" id="1317122"/>
    <lineage>
        <taxon>Bacteria</taxon>
        <taxon>Pseudomonadati</taxon>
        <taxon>Bacteroidota</taxon>
        <taxon>Flavobacteriia</taxon>
        <taxon>Flavobacteriales</taxon>
        <taxon>Flavobacteriaceae</taxon>
        <taxon>Aquimarina</taxon>
    </lineage>
</organism>
<keyword evidence="4" id="KW-0408">Iron</keyword>
<dbReference type="Pfam" id="PF01814">
    <property type="entry name" value="Hemerythrin"/>
    <property type="match status" value="1"/>
</dbReference>
<dbReference type="PANTHER" id="PTHR36438">
    <property type="entry name" value="IRON-SULFUR CLUSTER REPAIR PROTEIN YTFE"/>
    <property type="match status" value="1"/>
</dbReference>
<keyword evidence="3" id="KW-0479">Metal-binding</keyword>
<protein>
    <submittedName>
        <fullName evidence="6">Iron-sulfur cluster repair di-iron protein</fullName>
    </submittedName>
</protein>
<dbReference type="GO" id="GO:0046872">
    <property type="term" value="F:metal ion binding"/>
    <property type="evidence" value="ECO:0007669"/>
    <property type="project" value="UniProtKB-KW"/>
</dbReference>
<keyword evidence="2" id="KW-0963">Cytoplasm</keyword>
<sequence length="248" mass="29022">MDTLIKTKVGQFVAKDYRTAAVFSKYGIDFCCRGDRTLEEVCNKNEIEIESLLKNLNDVLTQKDDIVIDYQSWPLDLLADYIEKKHHRYVEEKIPILSQYLEKLCKVHGGRHPELLEIHTLFSEASGELAQHMKKEEIILFPFVRKMVKHQEQEHSVKHPHFGTVENPISMMMQEHDNEGVRFRKISRLSNHYTPPKDACNTYNATFSMLEEFEKDLHLHIHLENNILFPKAIEMEKKMIEGSKPSPC</sequence>
<evidence type="ECO:0000313" key="6">
    <source>
        <dbReference type="EMBL" id="EZH71929.1"/>
    </source>
</evidence>
<dbReference type="InterPro" id="IPR012312">
    <property type="entry name" value="Hemerythrin-like"/>
</dbReference>
<comment type="subcellular location">
    <subcellularLocation>
        <location evidence="1">Cytoplasm</location>
    </subcellularLocation>
</comment>
<name>A0A023BPQ1_9FLAO</name>
<dbReference type="Proteomes" id="UP000023541">
    <property type="component" value="Unassembled WGS sequence"/>
</dbReference>
<dbReference type="Gene3D" id="1.20.120.520">
    <property type="entry name" value="nmb1532 protein domain like"/>
    <property type="match status" value="1"/>
</dbReference>
<feature type="domain" description="Hemerythrin-like" evidence="5">
    <location>
        <begin position="84"/>
        <end position="232"/>
    </location>
</feature>
<dbReference type="OrthoDB" id="9797132at2"/>
<keyword evidence="7" id="KW-1185">Reference proteome</keyword>
<dbReference type="NCBIfam" id="TIGR03652">
    <property type="entry name" value="FeS_repair_RIC"/>
    <property type="match status" value="1"/>
</dbReference>
<comment type="caution">
    <text evidence="6">The sequence shown here is derived from an EMBL/GenBank/DDBJ whole genome shotgun (WGS) entry which is preliminary data.</text>
</comment>
<evidence type="ECO:0000256" key="1">
    <source>
        <dbReference type="ARBA" id="ARBA00004496"/>
    </source>
</evidence>
<evidence type="ECO:0000256" key="3">
    <source>
        <dbReference type="ARBA" id="ARBA00022723"/>
    </source>
</evidence>
<accession>A0A023BPQ1</accession>
<dbReference type="eggNOG" id="COG2846">
    <property type="taxonomic scope" value="Bacteria"/>
</dbReference>
<reference evidence="6 7" key="1">
    <citation type="submission" date="2014-04" db="EMBL/GenBank/DDBJ databases">
        <title>Aquimarina sp. 22II-S11-z7 Genome Sequencing.</title>
        <authorList>
            <person name="Lai Q."/>
        </authorList>
    </citation>
    <scope>NUCLEOTIDE SEQUENCE [LARGE SCALE GENOMIC DNA]</scope>
    <source>
        <strain evidence="6 7">22II-S11-z7</strain>
    </source>
</reference>
<dbReference type="EMBL" id="AQRA01000010">
    <property type="protein sequence ID" value="EZH71929.1"/>
    <property type="molecule type" value="Genomic_DNA"/>
</dbReference>
<evidence type="ECO:0000256" key="4">
    <source>
        <dbReference type="ARBA" id="ARBA00023004"/>
    </source>
</evidence>
<evidence type="ECO:0000259" key="5">
    <source>
        <dbReference type="Pfam" id="PF01814"/>
    </source>
</evidence>
<dbReference type="Pfam" id="PF04405">
    <property type="entry name" value="ScdA_N"/>
    <property type="match status" value="1"/>
</dbReference>
<dbReference type="STRING" id="1317122.ATO12_04740"/>
<dbReference type="PANTHER" id="PTHR36438:SF1">
    <property type="entry name" value="IRON-SULFUR CLUSTER REPAIR PROTEIN YTFE"/>
    <property type="match status" value="1"/>
</dbReference>
<evidence type="ECO:0000256" key="2">
    <source>
        <dbReference type="ARBA" id="ARBA00022490"/>
    </source>
</evidence>
<proteinExistence type="predicted"/>
<gene>
    <name evidence="6" type="ORF">ATO12_04740</name>
</gene>
<dbReference type="InterPro" id="IPR038062">
    <property type="entry name" value="ScdA-like_N_sf"/>
</dbReference>
<dbReference type="RefSeq" id="WP_034246133.1">
    <property type="nucleotide sequence ID" value="NZ_AQRA01000010.1"/>
</dbReference>
<evidence type="ECO:0000313" key="7">
    <source>
        <dbReference type="Proteomes" id="UP000023541"/>
    </source>
</evidence>
<dbReference type="GO" id="GO:0005737">
    <property type="term" value="C:cytoplasm"/>
    <property type="evidence" value="ECO:0007669"/>
    <property type="project" value="UniProtKB-SubCell"/>
</dbReference>
<dbReference type="AlphaFoldDB" id="A0A023BPQ1"/>
<dbReference type="Gene3D" id="1.10.3910.10">
    <property type="entry name" value="SP0561-like"/>
    <property type="match status" value="1"/>
</dbReference>
<dbReference type="InterPro" id="IPR019903">
    <property type="entry name" value="RIC_family"/>
</dbReference>